<dbReference type="EMBL" id="JAAZSR010000072">
    <property type="protein sequence ID" value="NKX50229.1"/>
    <property type="molecule type" value="Genomic_DNA"/>
</dbReference>
<dbReference type="SUPFAM" id="SSF103473">
    <property type="entry name" value="MFS general substrate transporter"/>
    <property type="match status" value="1"/>
</dbReference>
<keyword evidence="2" id="KW-0813">Transport</keyword>
<feature type="region of interest" description="Disordered" evidence="5">
    <location>
        <begin position="123"/>
        <end position="142"/>
    </location>
</feature>
<dbReference type="Proteomes" id="UP000523795">
    <property type="component" value="Unassembled WGS sequence"/>
</dbReference>
<name>A0ABX1JLQ1_9MICC</name>
<evidence type="ECO:0000313" key="7">
    <source>
        <dbReference type="EMBL" id="NKX50229.1"/>
    </source>
</evidence>
<evidence type="ECO:0000256" key="3">
    <source>
        <dbReference type="ARBA" id="ARBA00022475"/>
    </source>
</evidence>
<comment type="caution">
    <text evidence="7">The sequence shown here is derived from an EMBL/GenBank/DDBJ whole genome shotgun (WGS) entry which is preliminary data.</text>
</comment>
<dbReference type="PANTHER" id="PTHR43528:SF1">
    <property type="entry name" value="ALPHA-KETOGLUTARATE PERMEASE"/>
    <property type="match status" value="1"/>
</dbReference>
<sequence length="142" mass="14684">GAATAFYVGNLASALPALFPTSSRYGSMGIAYNFAVAIYGGTTPLITQALIEATGIKLMPAFYLVVMSVFGLFATWRIPESARRPLPGCMPSVDTAAEARELVAGQDSNPLLDVDSMPLPLVPVPARSGDGPGGRQLEPAAG</sequence>
<evidence type="ECO:0000256" key="1">
    <source>
        <dbReference type="ARBA" id="ARBA00004651"/>
    </source>
</evidence>
<keyword evidence="3" id="KW-1003">Cell membrane</keyword>
<keyword evidence="6" id="KW-0812">Transmembrane</keyword>
<feature type="transmembrane region" description="Helical" evidence="6">
    <location>
        <begin position="57"/>
        <end position="76"/>
    </location>
</feature>
<feature type="non-terminal residue" evidence="7">
    <location>
        <position position="1"/>
    </location>
</feature>
<organism evidence="7 8">
    <name type="scientific">Arthrobacter deserti</name>
    <dbReference type="NCBI Taxonomy" id="1742687"/>
    <lineage>
        <taxon>Bacteria</taxon>
        <taxon>Bacillati</taxon>
        <taxon>Actinomycetota</taxon>
        <taxon>Actinomycetes</taxon>
        <taxon>Micrococcales</taxon>
        <taxon>Micrococcaceae</taxon>
        <taxon>Arthrobacter</taxon>
    </lineage>
</organism>
<feature type="transmembrane region" description="Helical" evidence="6">
    <location>
        <begin position="30"/>
        <end position="51"/>
    </location>
</feature>
<reference evidence="7 8" key="1">
    <citation type="submission" date="2020-04" db="EMBL/GenBank/DDBJ databases">
        <authorList>
            <person name="Liu S."/>
        </authorList>
    </citation>
    <scope>NUCLEOTIDE SEQUENCE [LARGE SCALE GENOMIC DNA]</scope>
    <source>
        <strain evidence="7 8">CGMCC 1.15091</strain>
    </source>
</reference>
<dbReference type="PANTHER" id="PTHR43528">
    <property type="entry name" value="ALPHA-KETOGLUTARATE PERMEASE"/>
    <property type="match status" value="1"/>
</dbReference>
<evidence type="ECO:0000256" key="2">
    <source>
        <dbReference type="ARBA" id="ARBA00022448"/>
    </source>
</evidence>
<keyword evidence="6" id="KW-0472">Membrane</keyword>
<proteinExistence type="predicted"/>
<evidence type="ECO:0000256" key="5">
    <source>
        <dbReference type="SAM" id="MobiDB-lite"/>
    </source>
</evidence>
<keyword evidence="4" id="KW-0769">Symport</keyword>
<evidence type="ECO:0000313" key="8">
    <source>
        <dbReference type="Proteomes" id="UP000523795"/>
    </source>
</evidence>
<dbReference type="InterPro" id="IPR051084">
    <property type="entry name" value="H+-coupled_symporters"/>
</dbReference>
<evidence type="ECO:0000256" key="6">
    <source>
        <dbReference type="SAM" id="Phobius"/>
    </source>
</evidence>
<keyword evidence="8" id="KW-1185">Reference proteome</keyword>
<protein>
    <submittedName>
        <fullName evidence="7">MFS transporter</fullName>
    </submittedName>
</protein>
<keyword evidence="6" id="KW-1133">Transmembrane helix</keyword>
<accession>A0ABX1JLQ1</accession>
<gene>
    <name evidence="7" type="ORF">HER39_06535</name>
</gene>
<dbReference type="InterPro" id="IPR036259">
    <property type="entry name" value="MFS_trans_sf"/>
</dbReference>
<evidence type="ECO:0000256" key="4">
    <source>
        <dbReference type="ARBA" id="ARBA00022847"/>
    </source>
</evidence>
<comment type="subcellular location">
    <subcellularLocation>
        <location evidence="1">Cell membrane</location>
        <topology evidence="1">Multi-pass membrane protein</topology>
    </subcellularLocation>
</comment>